<proteinExistence type="predicted"/>
<dbReference type="Gene3D" id="1.10.10.10">
    <property type="entry name" value="Winged helix-like DNA-binding domain superfamily/Winged helix DNA-binding domain"/>
    <property type="match status" value="1"/>
</dbReference>
<gene>
    <name evidence="2" type="ORF">H8S33_00890</name>
</gene>
<evidence type="ECO:0000259" key="1">
    <source>
        <dbReference type="Pfam" id="PF03551"/>
    </source>
</evidence>
<comment type="caution">
    <text evidence="2">The sequence shown here is derived from an EMBL/GenBank/DDBJ whole genome shotgun (WGS) entry which is preliminary data.</text>
</comment>
<reference evidence="2" key="1">
    <citation type="submission" date="2020-08" db="EMBL/GenBank/DDBJ databases">
        <title>Genome public.</title>
        <authorList>
            <person name="Liu C."/>
            <person name="Sun Q."/>
        </authorList>
    </citation>
    <scope>NUCLEOTIDE SEQUENCE</scope>
    <source>
        <strain evidence="2">BX22</strain>
    </source>
</reference>
<protein>
    <submittedName>
        <fullName evidence="2">PadR family transcriptional regulator</fullName>
    </submittedName>
</protein>
<dbReference type="PANTHER" id="PTHR43252:SF2">
    <property type="entry name" value="TRANSCRIPTION REGULATOR, PADR-LIKE FAMILY"/>
    <property type="match status" value="1"/>
</dbReference>
<dbReference type="InterPro" id="IPR036388">
    <property type="entry name" value="WH-like_DNA-bd_sf"/>
</dbReference>
<dbReference type="RefSeq" id="WP_186868079.1">
    <property type="nucleotide sequence ID" value="NZ_JACOOL010000001.1"/>
</dbReference>
<organism evidence="2 3">
    <name type="scientific">Ornithinibacillus hominis</name>
    <dbReference type="NCBI Taxonomy" id="2763055"/>
    <lineage>
        <taxon>Bacteria</taxon>
        <taxon>Bacillati</taxon>
        <taxon>Bacillota</taxon>
        <taxon>Bacilli</taxon>
        <taxon>Bacillales</taxon>
        <taxon>Bacillaceae</taxon>
        <taxon>Ornithinibacillus</taxon>
    </lineage>
</organism>
<dbReference type="PANTHER" id="PTHR43252">
    <property type="entry name" value="TRANSCRIPTIONAL REGULATOR YQJI"/>
    <property type="match status" value="1"/>
</dbReference>
<dbReference type="NCBIfam" id="NF006931">
    <property type="entry name" value="PRK09416.1"/>
    <property type="match status" value="1"/>
</dbReference>
<name>A0A923L2P2_9BACI</name>
<sequence length="145" mass="17154">MMNNPFQNLNRAMKNTVFKDVTFSNERKEAVKEAIRAQHHQTELSSWKEETVHSILQLLQHEPKKGFDISNQLLQHNELSFQQNEGQLYTLLHLLENKELLESHWEEDQKYYSLSLKGKKWLSRFSQGSVKHRLALHSLVEEVSQ</sequence>
<dbReference type="InterPro" id="IPR005149">
    <property type="entry name" value="Tscrpt_reg_PadR_N"/>
</dbReference>
<dbReference type="AlphaFoldDB" id="A0A923L2P2"/>
<evidence type="ECO:0000313" key="3">
    <source>
        <dbReference type="Proteomes" id="UP000637359"/>
    </source>
</evidence>
<dbReference type="EMBL" id="JACOOL010000001">
    <property type="protein sequence ID" value="MBC5635368.1"/>
    <property type="molecule type" value="Genomic_DNA"/>
</dbReference>
<dbReference type="InterPro" id="IPR036390">
    <property type="entry name" value="WH_DNA-bd_sf"/>
</dbReference>
<feature type="domain" description="Transcription regulator PadR N-terminal" evidence="1">
    <location>
        <begin position="55"/>
        <end position="122"/>
    </location>
</feature>
<dbReference type="Pfam" id="PF03551">
    <property type="entry name" value="PadR"/>
    <property type="match status" value="1"/>
</dbReference>
<dbReference type="Proteomes" id="UP000637359">
    <property type="component" value="Unassembled WGS sequence"/>
</dbReference>
<keyword evidence="3" id="KW-1185">Reference proteome</keyword>
<dbReference type="SUPFAM" id="SSF46785">
    <property type="entry name" value="Winged helix' DNA-binding domain"/>
    <property type="match status" value="1"/>
</dbReference>
<evidence type="ECO:0000313" key="2">
    <source>
        <dbReference type="EMBL" id="MBC5635368.1"/>
    </source>
</evidence>
<accession>A0A923L2P2</accession>